<dbReference type="OrthoDB" id="9811084at2"/>
<dbReference type="GO" id="GO:0003677">
    <property type="term" value="F:DNA binding"/>
    <property type="evidence" value="ECO:0007669"/>
    <property type="project" value="UniProtKB-UniRule"/>
</dbReference>
<evidence type="ECO:0000313" key="5">
    <source>
        <dbReference type="Proteomes" id="UP000281547"/>
    </source>
</evidence>
<sequence length="205" mass="23213">MPKAIADIRKPEIVEAAFRAIARHGLPMPSYDLIAQEAGISRQLIRHYFPEPQEMMLMLCDRLAASYRTLLAKGIVAAQSHERLPLFLDFYFGFLEGKGLPKPADDAVYDAMFALAAGSVEIRTNLREQYSLLHHIVAHEVQITHPQLPQRACREVGHLFISLMYGHWKMVASLGMPSEHNRTARQAMDRLIASYLANYDDPDAR</sequence>
<dbReference type="SUPFAM" id="SSF46689">
    <property type="entry name" value="Homeodomain-like"/>
    <property type="match status" value="1"/>
</dbReference>
<evidence type="ECO:0000256" key="1">
    <source>
        <dbReference type="ARBA" id="ARBA00023125"/>
    </source>
</evidence>
<dbReference type="InterPro" id="IPR001647">
    <property type="entry name" value="HTH_TetR"/>
</dbReference>
<keyword evidence="5" id="KW-1185">Reference proteome</keyword>
<evidence type="ECO:0000313" key="4">
    <source>
        <dbReference type="EMBL" id="RUT29995.1"/>
    </source>
</evidence>
<dbReference type="AlphaFoldDB" id="A0A433X7G4"/>
<dbReference type="InterPro" id="IPR009057">
    <property type="entry name" value="Homeodomain-like_sf"/>
</dbReference>
<dbReference type="Proteomes" id="UP000281547">
    <property type="component" value="Unassembled WGS sequence"/>
</dbReference>
<accession>A0A433X7G4</accession>
<gene>
    <name evidence="4" type="ORF">EMQ25_11705</name>
</gene>
<dbReference type="RefSeq" id="WP_127188775.1">
    <property type="nucleotide sequence ID" value="NZ_RZNJ01000004.1"/>
</dbReference>
<dbReference type="Gene3D" id="1.10.357.10">
    <property type="entry name" value="Tetracycline Repressor, domain 2"/>
    <property type="match status" value="1"/>
</dbReference>
<evidence type="ECO:0000259" key="3">
    <source>
        <dbReference type="PROSITE" id="PS50977"/>
    </source>
</evidence>
<proteinExistence type="predicted"/>
<name>A0A433X7G4_9HYPH</name>
<dbReference type="PROSITE" id="PS50977">
    <property type="entry name" value="HTH_TETR_2"/>
    <property type="match status" value="1"/>
</dbReference>
<feature type="domain" description="HTH tetR-type" evidence="3">
    <location>
        <begin position="7"/>
        <end position="67"/>
    </location>
</feature>
<evidence type="ECO:0000256" key="2">
    <source>
        <dbReference type="PROSITE-ProRule" id="PRU00335"/>
    </source>
</evidence>
<keyword evidence="1 2" id="KW-0238">DNA-binding</keyword>
<dbReference type="EMBL" id="RZNJ01000004">
    <property type="protein sequence ID" value="RUT29995.1"/>
    <property type="molecule type" value="Genomic_DNA"/>
</dbReference>
<feature type="DNA-binding region" description="H-T-H motif" evidence="2">
    <location>
        <begin position="30"/>
        <end position="49"/>
    </location>
</feature>
<protein>
    <submittedName>
        <fullName evidence="4">TetR/AcrR family transcriptional regulator</fullName>
    </submittedName>
</protein>
<comment type="caution">
    <text evidence="4">The sequence shown here is derived from an EMBL/GenBank/DDBJ whole genome shotgun (WGS) entry which is preliminary data.</text>
</comment>
<reference evidence="4 5" key="1">
    <citation type="journal article" date="2016" name="Int. J. Syst. Evol. Microbiol.">
        <title>Arsenicitalea aurantiaca gen. nov., sp. nov., a new member of the family Hyphomicrobiaceae, isolated from high-arsenic sediment.</title>
        <authorList>
            <person name="Mu Y."/>
            <person name="Zhou L."/>
            <person name="Zeng X.C."/>
            <person name="Liu L."/>
            <person name="Pan Y."/>
            <person name="Chen X."/>
            <person name="Wang J."/>
            <person name="Li S."/>
            <person name="Li W.J."/>
            <person name="Wang Y."/>
        </authorList>
    </citation>
    <scope>NUCLEOTIDE SEQUENCE [LARGE SCALE GENOMIC DNA]</scope>
    <source>
        <strain evidence="4 5">42-50</strain>
    </source>
</reference>
<organism evidence="4 5">
    <name type="scientific">Arsenicitalea aurantiaca</name>
    <dbReference type="NCBI Taxonomy" id="1783274"/>
    <lineage>
        <taxon>Bacteria</taxon>
        <taxon>Pseudomonadati</taxon>
        <taxon>Pseudomonadota</taxon>
        <taxon>Alphaproteobacteria</taxon>
        <taxon>Hyphomicrobiales</taxon>
        <taxon>Devosiaceae</taxon>
        <taxon>Arsenicitalea</taxon>
    </lineage>
</organism>